<feature type="region of interest" description="Disordered" evidence="1">
    <location>
        <begin position="309"/>
        <end position="330"/>
    </location>
</feature>
<keyword evidence="3" id="KW-1185">Reference proteome</keyword>
<organism evidence="2 3">
    <name type="scientific">Paracoccus nototheniae</name>
    <dbReference type="NCBI Taxonomy" id="2489002"/>
    <lineage>
        <taxon>Bacteria</taxon>
        <taxon>Pseudomonadati</taxon>
        <taxon>Pseudomonadota</taxon>
        <taxon>Alphaproteobacteria</taxon>
        <taxon>Rhodobacterales</taxon>
        <taxon>Paracoccaceae</taxon>
        <taxon>Paracoccus</taxon>
    </lineage>
</organism>
<dbReference type="Gene3D" id="1.10.10.1150">
    <property type="entry name" value="Coenzyme PQQ synthesis protein D (PqqD)"/>
    <property type="match status" value="1"/>
</dbReference>
<name>A0ABW4DYW0_9RHOB</name>
<evidence type="ECO:0000256" key="1">
    <source>
        <dbReference type="SAM" id="MobiDB-lite"/>
    </source>
</evidence>
<accession>A0ABW4DYW0</accession>
<gene>
    <name evidence="2" type="ORF">ACFQ5P_14050</name>
</gene>
<evidence type="ECO:0000313" key="2">
    <source>
        <dbReference type="EMBL" id="MFD1482414.1"/>
    </source>
</evidence>
<dbReference type="RefSeq" id="WP_131572712.1">
    <property type="nucleotide sequence ID" value="NZ_CBCSAJ010000016.1"/>
</dbReference>
<dbReference type="Proteomes" id="UP001597302">
    <property type="component" value="Unassembled WGS sequence"/>
</dbReference>
<sequence length="423" mass="44312">MTARPRPRHAKSARPPRGPVQHLHFPGSGLSIRMTGAQPVREALAGAIKGWAPQILPAPRPGDLCAALTGGTTGGRAGFTARSPFYEGDLTGLDTAGAACALIADLSEGYLAGRPGCLALHCGAFRFDGPLILLTGPMRAGKSTLIARLTAEPDVSIFCDDVLPLTPDFDAIALGIAPRLRLPLPQDATEAFRRHVACAAGPRDARYAYLATPNLAPHGQTARPGTLIVLDRRGSGAAQLHRMDPDQAMHHLLAQNMGDLGDAERAFALGRHLVGQLACLRLVYADLEEATALLRRAFAGDAPACGRLPLAPPLPGSPSAPTRSPTPLPPDLVAAQSAGLKLRRMGDGAFLWSPGAPRLWHLNPIGHAVWALLELPGSARDLAQTLSEVFPAIPETQLTADIAALLGDLQAEGFVTTLSGRDA</sequence>
<reference evidence="3" key="1">
    <citation type="journal article" date="2019" name="Int. J. Syst. Evol. Microbiol.">
        <title>The Global Catalogue of Microorganisms (GCM) 10K type strain sequencing project: providing services to taxonomists for standard genome sequencing and annotation.</title>
        <authorList>
            <consortium name="The Broad Institute Genomics Platform"/>
            <consortium name="The Broad Institute Genome Sequencing Center for Infectious Disease"/>
            <person name="Wu L."/>
            <person name="Ma J."/>
        </authorList>
    </citation>
    <scope>NUCLEOTIDE SEQUENCE [LARGE SCALE GENOMIC DNA]</scope>
    <source>
        <strain evidence="3">CCM 8875</strain>
    </source>
</reference>
<comment type="caution">
    <text evidence="2">The sequence shown here is derived from an EMBL/GenBank/DDBJ whole genome shotgun (WGS) entry which is preliminary data.</text>
</comment>
<feature type="compositionally biased region" description="Basic residues" evidence="1">
    <location>
        <begin position="1"/>
        <end position="14"/>
    </location>
</feature>
<feature type="region of interest" description="Disordered" evidence="1">
    <location>
        <begin position="1"/>
        <end position="22"/>
    </location>
</feature>
<dbReference type="EMBL" id="JBHTOQ010000028">
    <property type="protein sequence ID" value="MFD1482414.1"/>
    <property type="molecule type" value="Genomic_DNA"/>
</dbReference>
<protein>
    <submittedName>
        <fullName evidence="2">PqqD family peptide modification chaperone</fullName>
    </submittedName>
</protein>
<feature type="compositionally biased region" description="Pro residues" evidence="1">
    <location>
        <begin position="310"/>
        <end position="330"/>
    </location>
</feature>
<proteinExistence type="predicted"/>
<dbReference type="Pfam" id="PF05402">
    <property type="entry name" value="PqqD"/>
    <property type="match status" value="1"/>
</dbReference>
<evidence type="ECO:0000313" key="3">
    <source>
        <dbReference type="Proteomes" id="UP001597302"/>
    </source>
</evidence>
<dbReference type="InterPro" id="IPR008792">
    <property type="entry name" value="PQQD"/>
</dbReference>
<dbReference type="InterPro" id="IPR041881">
    <property type="entry name" value="PqqD_sf"/>
</dbReference>